<dbReference type="InterPro" id="IPR027417">
    <property type="entry name" value="P-loop_NTPase"/>
</dbReference>
<feature type="binding site" evidence="8">
    <location>
        <position position="374"/>
    </location>
    <ligand>
        <name>Zn(2+)</name>
        <dbReference type="ChEBI" id="CHEBI:29105"/>
        <label>2</label>
    </ligand>
</feature>
<proteinExistence type="inferred from homology"/>
<feature type="binding site" evidence="8">
    <location>
        <position position="368"/>
    </location>
    <ligand>
        <name>Zn(2+)</name>
        <dbReference type="ChEBI" id="CHEBI:29105"/>
        <label>1</label>
    </ligand>
</feature>
<organism evidence="10 11">
    <name type="scientific">Branchiibius hedensis</name>
    <dbReference type="NCBI Taxonomy" id="672460"/>
    <lineage>
        <taxon>Bacteria</taxon>
        <taxon>Bacillati</taxon>
        <taxon>Actinomycetota</taxon>
        <taxon>Actinomycetes</taxon>
        <taxon>Micrococcales</taxon>
        <taxon>Dermacoccaceae</taxon>
        <taxon>Branchiibius</taxon>
    </lineage>
</organism>
<dbReference type="GO" id="GO:1990077">
    <property type="term" value="C:primosome complex"/>
    <property type="evidence" value="ECO:0007669"/>
    <property type="project" value="UniProtKB-UniRule"/>
</dbReference>
<feature type="binding site" evidence="8">
    <location>
        <position position="405"/>
    </location>
    <ligand>
        <name>Zn(2+)</name>
        <dbReference type="ChEBI" id="CHEBI:29105"/>
        <label>1</label>
    </ligand>
</feature>
<accession>A0A2Y8ZV11</accession>
<gene>
    <name evidence="8" type="primary">priA</name>
    <name evidence="10" type="ORF">SAMN04489750_1452</name>
</gene>
<dbReference type="GO" id="GO:0006269">
    <property type="term" value="P:DNA replication, synthesis of primer"/>
    <property type="evidence" value="ECO:0007669"/>
    <property type="project" value="UniProtKB-KW"/>
</dbReference>
<reference evidence="11" key="1">
    <citation type="submission" date="2016-10" db="EMBL/GenBank/DDBJ databases">
        <authorList>
            <person name="Varghese N."/>
            <person name="Submissions S."/>
        </authorList>
    </citation>
    <scope>NUCLEOTIDE SEQUENCE [LARGE SCALE GENOMIC DNA]</scope>
    <source>
        <strain evidence="11">DSM 22951</strain>
    </source>
</reference>
<dbReference type="AlphaFoldDB" id="A0A2Y8ZV11"/>
<sequence length="620" mass="65612">MPQLPVARVVLDGPLPHLDREFEYAVPPDLADRAQPGVRIRARFAGKDTAGFVVARTGQAEHTGKLTPLRTVVGDEPVLTVHILRVARQIADHYAGTLSDVLRLAIPPRHARAEKALTASAPPPVPDREATIWRRYDAGPAFLDHLRSGGAPAAVWTAGPDWPDGIAQAAQAALSAGRGVVIVVPDHRDVARVDAALSAALGPDQHVRLTADQGPQARYTAWLKALRGQVKCVVGNRAAAFAPVHDPGLFVWWDDGDDLLVEPRAPYPHVREILRARAADAGAALLSAAVSRSVAVQAWQLPEISARDAHPTVHIAGDEVERERSGPAATARIPTRAWQLAHAALNDGPVLVQVPRRGYLPALRCADCGTRATCERCQGPLALAGPDGPAVCRWCGAQGAHCRECGSTALRATVVGARRTAEELGRAFPGVPVVQSGAREVLDAVPASPALVIATPGAEPVAEGGYRAALLLDAWALTERPTLDAGEEALRRWLAAAVLVDPAGAVVLCGVSRQLPVHQALVRWAPAAYADRELADRTALGLPPARWLALLRGEDADVRQFAAGLPADWERLPTPTQTIVRAPVGLDDPAPILKAVRSRWSAAKSGGPVTVRVEPTAGEL</sequence>
<dbReference type="InterPro" id="IPR041222">
    <property type="entry name" value="PriA_3primeBD"/>
</dbReference>
<comment type="caution">
    <text evidence="8">As this protein does not have any detectable helicase domains, it probably does not have helicase activity.</text>
</comment>
<keyword evidence="5 8" id="KW-0862">Zinc</keyword>
<dbReference type="GO" id="GO:0005524">
    <property type="term" value="F:ATP binding"/>
    <property type="evidence" value="ECO:0007669"/>
    <property type="project" value="UniProtKB-UniRule"/>
</dbReference>
<comment type="subunit">
    <text evidence="8">Component of the replication restart primosome.</text>
</comment>
<feature type="domain" description="Primosomal protein N' 3' DNA-binding" evidence="9">
    <location>
        <begin position="8"/>
        <end position="107"/>
    </location>
</feature>
<evidence type="ECO:0000256" key="4">
    <source>
        <dbReference type="ARBA" id="ARBA00022741"/>
    </source>
</evidence>
<feature type="binding site" evidence="8">
    <location>
        <position position="377"/>
    </location>
    <ligand>
        <name>Zn(2+)</name>
        <dbReference type="ChEBI" id="CHEBI:29105"/>
        <label>2</label>
    </ligand>
</feature>
<keyword evidence="10" id="KW-0378">Hydrolase</keyword>
<evidence type="ECO:0000256" key="2">
    <source>
        <dbReference type="ARBA" id="ARBA00022705"/>
    </source>
</evidence>
<dbReference type="Pfam" id="PF17764">
    <property type="entry name" value="PriA_3primeBD"/>
    <property type="match status" value="1"/>
</dbReference>
<keyword evidence="1 8" id="KW-0639">Primosome</keyword>
<dbReference type="GO" id="GO:0003677">
    <property type="term" value="F:DNA binding"/>
    <property type="evidence" value="ECO:0007669"/>
    <property type="project" value="UniProtKB-UniRule"/>
</dbReference>
<feature type="binding site" evidence="8">
    <location>
        <position position="392"/>
    </location>
    <ligand>
        <name>Zn(2+)</name>
        <dbReference type="ChEBI" id="CHEBI:29105"/>
        <label>2</label>
    </ligand>
</feature>
<evidence type="ECO:0000256" key="5">
    <source>
        <dbReference type="ARBA" id="ARBA00022833"/>
    </source>
</evidence>
<evidence type="ECO:0000256" key="8">
    <source>
        <dbReference type="HAMAP-Rule" id="MF_00983"/>
    </source>
</evidence>
<keyword evidence="11" id="KW-1185">Reference proteome</keyword>
<dbReference type="GO" id="GO:0008270">
    <property type="term" value="F:zinc ion binding"/>
    <property type="evidence" value="ECO:0007669"/>
    <property type="project" value="UniProtKB-UniRule"/>
</dbReference>
<feature type="binding site" evidence="8">
    <location>
        <position position="365"/>
    </location>
    <ligand>
        <name>Zn(2+)</name>
        <dbReference type="ChEBI" id="CHEBI:29105"/>
        <label>1</label>
    </ligand>
</feature>
<dbReference type="GO" id="GO:0006302">
    <property type="term" value="P:double-strand break repair"/>
    <property type="evidence" value="ECO:0007669"/>
    <property type="project" value="InterPro"/>
</dbReference>
<evidence type="ECO:0000259" key="9">
    <source>
        <dbReference type="Pfam" id="PF17764"/>
    </source>
</evidence>
<dbReference type="Gene3D" id="3.40.1440.60">
    <property type="entry name" value="PriA, 3(prime) DNA-binding domain"/>
    <property type="match status" value="1"/>
</dbReference>
<dbReference type="HAMAP" id="MF_00983">
    <property type="entry name" value="PriA"/>
    <property type="match status" value="1"/>
</dbReference>
<evidence type="ECO:0000256" key="1">
    <source>
        <dbReference type="ARBA" id="ARBA00022515"/>
    </source>
</evidence>
<evidence type="ECO:0000313" key="11">
    <source>
        <dbReference type="Proteomes" id="UP000250028"/>
    </source>
</evidence>
<feature type="binding site" evidence="8">
    <location>
        <position position="402"/>
    </location>
    <ligand>
        <name>Zn(2+)</name>
        <dbReference type="ChEBI" id="CHEBI:29105"/>
        <label>1</label>
    </ligand>
</feature>
<evidence type="ECO:0000256" key="3">
    <source>
        <dbReference type="ARBA" id="ARBA00022723"/>
    </source>
</evidence>
<keyword evidence="2 8" id="KW-0235">DNA replication</keyword>
<dbReference type="PANTHER" id="PTHR30580">
    <property type="entry name" value="PRIMOSOMAL PROTEIN N"/>
    <property type="match status" value="1"/>
</dbReference>
<dbReference type="InterPro" id="IPR005259">
    <property type="entry name" value="PriA"/>
</dbReference>
<keyword evidence="3 8" id="KW-0479">Metal-binding</keyword>
<comment type="similarity">
    <text evidence="8">Belongs to the helicase family. PriA subfamily.</text>
</comment>
<dbReference type="InterPro" id="IPR042115">
    <property type="entry name" value="PriA_3primeBD_sf"/>
</dbReference>
<dbReference type="EMBL" id="UESZ01000001">
    <property type="protein sequence ID" value="SSA34149.1"/>
    <property type="molecule type" value="Genomic_DNA"/>
</dbReference>
<comment type="cofactor">
    <cofactor evidence="8">
        <name>Zn(2+)</name>
        <dbReference type="ChEBI" id="CHEBI:29105"/>
    </cofactor>
    <text evidence="8">Binds 2 zinc ions per subunit.</text>
</comment>
<keyword evidence="6 8" id="KW-0067">ATP-binding</keyword>
<feature type="binding site" evidence="8">
    <location>
        <position position="395"/>
    </location>
    <ligand>
        <name>Zn(2+)</name>
        <dbReference type="ChEBI" id="CHEBI:29105"/>
        <label>2</label>
    </ligand>
</feature>
<dbReference type="GO" id="GO:0043138">
    <property type="term" value="F:3'-5' DNA helicase activity"/>
    <property type="evidence" value="ECO:0007669"/>
    <property type="project" value="TreeGrafter"/>
</dbReference>
<comment type="function">
    <text evidence="8">Initiates the restart of stalled replication forks, which reloads the replicative helicase on sites other than the origin of replication. Recognizes and binds to abandoned replication forks and remodels them to uncover a helicase loading site. Promotes assembly of the primosome at these replication forks.</text>
</comment>
<name>A0A2Y8ZV11_9MICO</name>
<evidence type="ECO:0000256" key="6">
    <source>
        <dbReference type="ARBA" id="ARBA00022840"/>
    </source>
</evidence>
<dbReference type="Proteomes" id="UP000250028">
    <property type="component" value="Unassembled WGS sequence"/>
</dbReference>
<keyword evidence="7 8" id="KW-0238">DNA-binding</keyword>
<dbReference type="OrthoDB" id="3177118at2"/>
<dbReference type="GO" id="GO:0006310">
    <property type="term" value="P:DNA recombination"/>
    <property type="evidence" value="ECO:0007669"/>
    <property type="project" value="InterPro"/>
</dbReference>
<dbReference type="PANTHER" id="PTHR30580:SF0">
    <property type="entry name" value="PRIMOSOMAL PROTEIN N"/>
    <property type="match status" value="1"/>
</dbReference>
<protein>
    <recommendedName>
        <fullName evidence="8">Probable replication restart protein PriA</fullName>
    </recommendedName>
    <alternativeName>
        <fullName evidence="8">Putative ATP-dependent DNA helicase PriA</fullName>
    </alternativeName>
</protein>
<evidence type="ECO:0000256" key="7">
    <source>
        <dbReference type="ARBA" id="ARBA00023125"/>
    </source>
</evidence>
<dbReference type="GO" id="GO:0006270">
    <property type="term" value="P:DNA replication initiation"/>
    <property type="evidence" value="ECO:0007669"/>
    <property type="project" value="TreeGrafter"/>
</dbReference>
<evidence type="ECO:0000313" key="10">
    <source>
        <dbReference type="EMBL" id="SSA34149.1"/>
    </source>
</evidence>
<keyword evidence="10" id="KW-0347">Helicase</keyword>
<dbReference type="RefSeq" id="WP_109684750.1">
    <property type="nucleotide sequence ID" value="NZ_QGDN01000001.1"/>
</dbReference>
<dbReference type="Gene3D" id="3.40.50.300">
    <property type="entry name" value="P-loop containing nucleotide triphosphate hydrolases"/>
    <property type="match status" value="1"/>
</dbReference>
<keyword evidence="4 8" id="KW-0547">Nucleotide-binding</keyword>